<dbReference type="HAMAP" id="MF_02227">
    <property type="entry name" value="RPE"/>
    <property type="match status" value="1"/>
</dbReference>
<evidence type="ECO:0000256" key="7">
    <source>
        <dbReference type="ARBA" id="ARBA00013188"/>
    </source>
</evidence>
<feature type="binding site" evidence="10 13">
    <location>
        <position position="74"/>
    </location>
    <ligand>
        <name>a divalent metal cation</name>
        <dbReference type="ChEBI" id="CHEBI:60240"/>
    </ligand>
</feature>
<keyword evidence="16" id="KW-1185">Reference proteome</keyword>
<comment type="cofactor">
    <cofactor evidence="5">
        <name>Fe(2+)</name>
        <dbReference type="ChEBI" id="CHEBI:29033"/>
    </cofactor>
</comment>
<dbReference type="NCBIfam" id="NF004076">
    <property type="entry name" value="PRK05581.1-4"/>
    <property type="match status" value="1"/>
</dbReference>
<evidence type="ECO:0000256" key="12">
    <source>
        <dbReference type="PIRSR" id="PIRSR001461-1"/>
    </source>
</evidence>
<evidence type="ECO:0000256" key="9">
    <source>
        <dbReference type="ARBA" id="ARBA00023235"/>
    </source>
</evidence>
<dbReference type="GO" id="GO:0046872">
    <property type="term" value="F:metal ion binding"/>
    <property type="evidence" value="ECO:0007669"/>
    <property type="project" value="UniProtKB-UniRule"/>
</dbReference>
<dbReference type="InterPro" id="IPR011060">
    <property type="entry name" value="RibuloseP-bd_barrel"/>
</dbReference>
<dbReference type="PANTHER" id="PTHR11749">
    <property type="entry name" value="RIBULOSE-5-PHOSPHATE-3-EPIMERASE"/>
    <property type="match status" value="1"/>
</dbReference>
<dbReference type="CDD" id="cd00429">
    <property type="entry name" value="RPE"/>
    <property type="match status" value="1"/>
</dbReference>
<gene>
    <name evidence="10 15" type="primary">rpe</name>
    <name evidence="15" type="ORF">G0Q06_01030</name>
</gene>
<comment type="pathway">
    <text evidence="10">Carbohydrate degradation.</text>
</comment>
<evidence type="ECO:0000256" key="8">
    <source>
        <dbReference type="ARBA" id="ARBA00022723"/>
    </source>
</evidence>
<comment type="caution">
    <text evidence="10">Lacks conserved residue(s) required for the propagation of feature annotation.</text>
</comment>
<dbReference type="FunFam" id="3.20.20.70:FF:000004">
    <property type="entry name" value="Ribulose-phosphate 3-epimerase"/>
    <property type="match status" value="1"/>
</dbReference>
<dbReference type="PIRSF" id="PIRSF001461">
    <property type="entry name" value="RPE"/>
    <property type="match status" value="1"/>
</dbReference>
<evidence type="ECO:0000256" key="4">
    <source>
        <dbReference type="ARBA" id="ARBA00001947"/>
    </source>
</evidence>
<dbReference type="EC" id="5.1.3.1" evidence="7 10"/>
<feature type="binding site" evidence="14">
    <location>
        <position position="185"/>
    </location>
    <ligand>
        <name>substrate</name>
    </ligand>
</feature>
<feature type="binding site" evidence="10 13">
    <location>
        <position position="40"/>
    </location>
    <ligand>
        <name>a divalent metal cation</name>
        <dbReference type="ChEBI" id="CHEBI:60240"/>
    </ligand>
</feature>
<dbReference type="GO" id="GO:0006098">
    <property type="term" value="P:pentose-phosphate shunt"/>
    <property type="evidence" value="ECO:0007669"/>
    <property type="project" value="UniProtKB-UniRule"/>
</dbReference>
<name>A0A6B2LZU2_9BACT</name>
<comment type="function">
    <text evidence="10">Catalyzes the reversible epimerization of D-ribulose 5-phosphate to D-xylulose 5-phosphate.</text>
</comment>
<evidence type="ECO:0000256" key="13">
    <source>
        <dbReference type="PIRSR" id="PIRSR001461-2"/>
    </source>
</evidence>
<dbReference type="InterPro" id="IPR013785">
    <property type="entry name" value="Aldolase_TIM"/>
</dbReference>
<evidence type="ECO:0000256" key="11">
    <source>
        <dbReference type="PIRNR" id="PIRNR001461"/>
    </source>
</evidence>
<dbReference type="NCBIfam" id="TIGR01163">
    <property type="entry name" value="rpe"/>
    <property type="match status" value="1"/>
</dbReference>
<comment type="caution">
    <text evidence="15">The sequence shown here is derived from an EMBL/GenBank/DDBJ whole genome shotgun (WGS) entry which is preliminary data.</text>
</comment>
<reference evidence="15 16" key="1">
    <citation type="submission" date="2020-02" db="EMBL/GenBank/DDBJ databases">
        <title>Albibacoteraceae fam. nov., the first described family within the subdivision 4 Verrucomicrobia.</title>
        <authorList>
            <person name="Xi F."/>
        </authorList>
    </citation>
    <scope>NUCLEOTIDE SEQUENCE [LARGE SCALE GENOMIC DNA]</scope>
    <source>
        <strain evidence="15 16">CK1056</strain>
    </source>
</reference>
<evidence type="ECO:0000256" key="10">
    <source>
        <dbReference type="HAMAP-Rule" id="MF_02227"/>
    </source>
</evidence>
<organism evidence="15 16">
    <name type="scientific">Oceanipulchritudo coccoides</name>
    <dbReference type="NCBI Taxonomy" id="2706888"/>
    <lineage>
        <taxon>Bacteria</taxon>
        <taxon>Pseudomonadati</taxon>
        <taxon>Verrucomicrobiota</taxon>
        <taxon>Opitutia</taxon>
        <taxon>Puniceicoccales</taxon>
        <taxon>Oceanipulchritudinaceae</taxon>
        <taxon>Oceanipulchritudo</taxon>
    </lineage>
</organism>
<keyword evidence="10 11" id="KW-0119">Carbohydrate metabolism</keyword>
<evidence type="ECO:0000256" key="6">
    <source>
        <dbReference type="ARBA" id="ARBA00009541"/>
    </source>
</evidence>
<feature type="binding site" evidence="10 14">
    <location>
        <begin position="150"/>
        <end position="153"/>
    </location>
    <ligand>
        <name>substrate</name>
    </ligand>
</feature>
<dbReference type="EMBL" id="JAAGNX010000001">
    <property type="protein sequence ID" value="NDV61025.1"/>
    <property type="molecule type" value="Genomic_DNA"/>
</dbReference>
<comment type="cofactor">
    <cofactor evidence="3">
        <name>Co(2+)</name>
        <dbReference type="ChEBI" id="CHEBI:48828"/>
    </cofactor>
</comment>
<comment type="cofactor">
    <cofactor evidence="10 13">
        <name>a divalent metal cation</name>
        <dbReference type="ChEBI" id="CHEBI:60240"/>
    </cofactor>
    <text evidence="10 13">Binds 1 divalent metal cation per subunit.</text>
</comment>
<evidence type="ECO:0000256" key="2">
    <source>
        <dbReference type="ARBA" id="ARBA00001936"/>
    </source>
</evidence>
<dbReference type="InterPro" id="IPR026019">
    <property type="entry name" value="Ribul_P_3_epim"/>
</dbReference>
<feature type="binding site" evidence="10 14">
    <location>
        <position position="15"/>
    </location>
    <ligand>
        <name>substrate</name>
    </ligand>
</feature>
<comment type="catalytic activity">
    <reaction evidence="1 10 11">
        <text>D-ribulose 5-phosphate = D-xylulose 5-phosphate</text>
        <dbReference type="Rhea" id="RHEA:13677"/>
        <dbReference type="ChEBI" id="CHEBI:57737"/>
        <dbReference type="ChEBI" id="CHEBI:58121"/>
        <dbReference type="EC" id="5.1.3.1"/>
    </reaction>
</comment>
<dbReference type="Pfam" id="PF00834">
    <property type="entry name" value="Ribul_P_3_epim"/>
    <property type="match status" value="1"/>
</dbReference>
<feature type="binding site" evidence="10 13">
    <location>
        <position position="183"/>
    </location>
    <ligand>
        <name>a divalent metal cation</name>
        <dbReference type="ChEBI" id="CHEBI:60240"/>
    </ligand>
</feature>
<feature type="binding site" evidence="14">
    <location>
        <begin position="205"/>
        <end position="206"/>
    </location>
    <ligand>
        <name>substrate</name>
    </ligand>
</feature>
<feature type="binding site" evidence="10">
    <location>
        <begin position="183"/>
        <end position="185"/>
    </location>
    <ligand>
        <name>substrate</name>
    </ligand>
</feature>
<feature type="active site" description="Proton donor" evidence="10 12">
    <location>
        <position position="183"/>
    </location>
</feature>
<keyword evidence="9 10" id="KW-0413">Isomerase</keyword>
<dbReference type="RefSeq" id="WP_163961572.1">
    <property type="nucleotide sequence ID" value="NZ_JAAGNX010000001.1"/>
</dbReference>
<evidence type="ECO:0000256" key="1">
    <source>
        <dbReference type="ARBA" id="ARBA00001782"/>
    </source>
</evidence>
<keyword evidence="13" id="KW-0464">Manganese</keyword>
<evidence type="ECO:0000256" key="5">
    <source>
        <dbReference type="ARBA" id="ARBA00001954"/>
    </source>
</evidence>
<keyword evidence="13" id="KW-0862">Zinc</keyword>
<evidence type="ECO:0000256" key="14">
    <source>
        <dbReference type="PIRSR" id="PIRSR001461-3"/>
    </source>
</evidence>
<comment type="cofactor">
    <cofactor evidence="2">
        <name>Mn(2+)</name>
        <dbReference type="ChEBI" id="CHEBI:29035"/>
    </cofactor>
</comment>
<feature type="binding site" evidence="10 14">
    <location>
        <position position="74"/>
    </location>
    <ligand>
        <name>substrate</name>
    </ligand>
</feature>
<dbReference type="SUPFAM" id="SSF51366">
    <property type="entry name" value="Ribulose-phoshate binding barrel"/>
    <property type="match status" value="1"/>
</dbReference>
<comment type="similarity">
    <text evidence="6 10 11">Belongs to the ribulose-phosphate 3-epimerase family.</text>
</comment>
<keyword evidence="8 10" id="KW-0479">Metal-binding</keyword>
<dbReference type="AlphaFoldDB" id="A0A6B2LZU2"/>
<evidence type="ECO:0000313" key="15">
    <source>
        <dbReference type="EMBL" id="NDV61025.1"/>
    </source>
</evidence>
<dbReference type="PROSITE" id="PS01085">
    <property type="entry name" value="RIBUL_P_3_EPIMER_1"/>
    <property type="match status" value="1"/>
</dbReference>
<dbReference type="PROSITE" id="PS01086">
    <property type="entry name" value="RIBUL_P_3_EPIMER_2"/>
    <property type="match status" value="1"/>
</dbReference>
<proteinExistence type="inferred from homology"/>
<accession>A0A6B2LZU2</accession>
<protein>
    <recommendedName>
        <fullName evidence="7 10">Ribulose-phosphate 3-epimerase</fullName>
        <ecNumber evidence="7 10">5.1.3.1</ecNumber>
    </recommendedName>
</protein>
<evidence type="ECO:0000256" key="3">
    <source>
        <dbReference type="ARBA" id="ARBA00001941"/>
    </source>
</evidence>
<dbReference type="Gene3D" id="3.20.20.70">
    <property type="entry name" value="Aldolase class I"/>
    <property type="match status" value="1"/>
</dbReference>
<feature type="binding site" evidence="10 13">
    <location>
        <position position="42"/>
    </location>
    <ligand>
        <name>a divalent metal cation</name>
        <dbReference type="ChEBI" id="CHEBI:60240"/>
    </ligand>
</feature>
<dbReference type="InterPro" id="IPR000056">
    <property type="entry name" value="Ribul_P_3_epim-like"/>
</dbReference>
<evidence type="ECO:0000313" key="16">
    <source>
        <dbReference type="Proteomes" id="UP000478417"/>
    </source>
</evidence>
<dbReference type="GO" id="GO:0005737">
    <property type="term" value="C:cytoplasm"/>
    <property type="evidence" value="ECO:0007669"/>
    <property type="project" value="UniProtKB-ARBA"/>
</dbReference>
<sequence>MSANDSPLPFRLAPSILAADHSSLKNGLEIVESLPIEWLHLDIMDGHFVPNLSFGPQTVADLRKRNSSLFFDTHLMLDNPDKHVDAFIDAGADLISIHVEPDYDVAQTLDRIKSAGRSCGVVLNPATPAEAALPFIKDVDLILVMTVWPGFGGQSFIEDTLPKLNLLHSWRMERGLAYRLEVDGGINLETAALCRDQGVDTFVAGTAFFKAPDRAAFLKAIEGAG</sequence>
<keyword evidence="13" id="KW-0170">Cobalt</keyword>
<dbReference type="Proteomes" id="UP000478417">
    <property type="component" value="Unassembled WGS sequence"/>
</dbReference>
<comment type="cofactor">
    <cofactor evidence="4">
        <name>Zn(2+)</name>
        <dbReference type="ChEBI" id="CHEBI:29105"/>
    </cofactor>
</comment>
<dbReference type="GO" id="GO:0019323">
    <property type="term" value="P:pentose catabolic process"/>
    <property type="evidence" value="ECO:0007669"/>
    <property type="project" value="UniProtKB-UniRule"/>
</dbReference>
<dbReference type="GO" id="GO:0004750">
    <property type="term" value="F:D-ribulose-phosphate 3-epimerase activity"/>
    <property type="evidence" value="ECO:0007669"/>
    <property type="project" value="UniProtKB-UniRule"/>
</dbReference>
<feature type="active site" description="Proton acceptor" evidence="10 12">
    <location>
        <position position="42"/>
    </location>
</feature>